<organism evidence="1 2">
    <name type="scientific">Puccinia graminis f. sp. tritici</name>
    <dbReference type="NCBI Taxonomy" id="56615"/>
    <lineage>
        <taxon>Eukaryota</taxon>
        <taxon>Fungi</taxon>
        <taxon>Dikarya</taxon>
        <taxon>Basidiomycota</taxon>
        <taxon>Pucciniomycotina</taxon>
        <taxon>Pucciniomycetes</taxon>
        <taxon>Pucciniales</taxon>
        <taxon>Pucciniaceae</taxon>
        <taxon>Puccinia</taxon>
    </lineage>
</organism>
<evidence type="ECO:0000313" key="1">
    <source>
        <dbReference type="EMBL" id="KAA1089722.1"/>
    </source>
</evidence>
<sequence>MHVDYGLIVGKSRNSILNFLKNLQQTYVLKIKKCPTQHLGYTFVWKSDDYLFIHQSDFIHKILKNFDMVDANPVKASLPLNFHCVMAFNLPPFDVKVMRRDIGMLNYLALNTCPDITFTVNVIFQFASSPTQAHWSMVKHLM</sequence>
<evidence type="ECO:0008006" key="3">
    <source>
        <dbReference type="Google" id="ProtNLM"/>
    </source>
</evidence>
<dbReference type="Proteomes" id="UP000324748">
    <property type="component" value="Unassembled WGS sequence"/>
</dbReference>
<reference evidence="1 2" key="1">
    <citation type="submission" date="2019-05" db="EMBL/GenBank/DDBJ databases">
        <title>Emergence of the Ug99 lineage of the wheat stem rust pathogen through somatic hybridization.</title>
        <authorList>
            <person name="Li F."/>
            <person name="Upadhyaya N.M."/>
            <person name="Sperschneider J."/>
            <person name="Matny O."/>
            <person name="Nguyen-Phuc H."/>
            <person name="Mago R."/>
            <person name="Raley C."/>
            <person name="Miller M.E."/>
            <person name="Silverstein K.A.T."/>
            <person name="Henningsen E."/>
            <person name="Hirsch C.D."/>
            <person name="Visser B."/>
            <person name="Pretorius Z.A."/>
            <person name="Steffenson B.J."/>
            <person name="Schwessinger B."/>
            <person name="Dodds P.N."/>
            <person name="Figueroa M."/>
        </authorList>
    </citation>
    <scope>NUCLEOTIDE SEQUENCE [LARGE SCALE GENOMIC DNA]</scope>
    <source>
        <strain evidence="1">21-0</strain>
    </source>
</reference>
<protein>
    <recommendedName>
        <fullName evidence="3">Reverse transcriptase Ty1/copia-type domain-containing protein</fullName>
    </recommendedName>
</protein>
<name>A0A5B0NM52_PUCGR</name>
<dbReference type="OrthoDB" id="2801217at2759"/>
<evidence type="ECO:0000313" key="2">
    <source>
        <dbReference type="Proteomes" id="UP000324748"/>
    </source>
</evidence>
<gene>
    <name evidence="1" type="ORF">PGT21_050052</name>
</gene>
<proteinExistence type="predicted"/>
<dbReference type="AlphaFoldDB" id="A0A5B0NM52"/>
<dbReference type="EMBL" id="VSWC01000093">
    <property type="protein sequence ID" value="KAA1089722.1"/>
    <property type="molecule type" value="Genomic_DNA"/>
</dbReference>
<keyword evidence="2" id="KW-1185">Reference proteome</keyword>
<comment type="caution">
    <text evidence="1">The sequence shown here is derived from an EMBL/GenBank/DDBJ whole genome shotgun (WGS) entry which is preliminary data.</text>
</comment>
<accession>A0A5B0NM52</accession>